<name>A0A0C1MWF4_9RICK</name>
<evidence type="ECO:0000313" key="2">
    <source>
        <dbReference type="Proteomes" id="UP000031258"/>
    </source>
</evidence>
<organism evidence="1 2">
    <name type="scientific">Candidatus Jidaibacter acanthamoebae</name>
    <dbReference type="NCBI Taxonomy" id="86105"/>
    <lineage>
        <taxon>Bacteria</taxon>
        <taxon>Pseudomonadati</taxon>
        <taxon>Pseudomonadota</taxon>
        <taxon>Alphaproteobacteria</taxon>
        <taxon>Rickettsiales</taxon>
        <taxon>Candidatus Midichloriaceae</taxon>
        <taxon>Candidatus Jidaibacter</taxon>
    </lineage>
</organism>
<dbReference type="EMBL" id="JSWE01000214">
    <property type="protein sequence ID" value="KIE04221.1"/>
    <property type="molecule type" value="Genomic_DNA"/>
</dbReference>
<comment type="caution">
    <text evidence="1">The sequence shown here is derived from an EMBL/GenBank/DDBJ whole genome shotgun (WGS) entry which is preliminary data.</text>
</comment>
<dbReference type="Proteomes" id="UP000031258">
    <property type="component" value="Unassembled WGS sequence"/>
</dbReference>
<keyword evidence="2" id="KW-1185">Reference proteome</keyword>
<evidence type="ECO:0000313" key="1">
    <source>
        <dbReference type="EMBL" id="KIE04221.1"/>
    </source>
</evidence>
<reference evidence="1 2" key="1">
    <citation type="submission" date="2014-11" db="EMBL/GenBank/DDBJ databases">
        <title>A Rickettsiales Symbiont of Amoebae With Ancient Features.</title>
        <authorList>
            <person name="Schulz F."/>
            <person name="Martijn J."/>
            <person name="Wascher F."/>
            <person name="Kostanjsek R."/>
            <person name="Ettema T.J."/>
            <person name="Horn M."/>
        </authorList>
    </citation>
    <scope>NUCLEOTIDE SEQUENCE [LARGE SCALE GENOMIC DNA]</scope>
    <source>
        <strain evidence="1 2">UWC36</strain>
    </source>
</reference>
<dbReference type="AlphaFoldDB" id="A0A0C1MWF4"/>
<dbReference type="RefSeq" id="WP_039459199.1">
    <property type="nucleotide sequence ID" value="NZ_JSWE01000214.1"/>
</dbReference>
<sequence>MNTREKLCKKIDNSRYLGKISKKILKWIVMNIESTGENHSFTVSTSKYEADNLFCTSNQDIICDPANKCFTINIYNNSQYHY</sequence>
<dbReference type="STRING" id="86105.NF27_IV00080"/>
<accession>A0A0C1MWF4</accession>
<gene>
    <name evidence="1" type="ORF">NF27_IV00080</name>
</gene>
<proteinExistence type="predicted"/>
<protein>
    <submittedName>
        <fullName evidence="1">Uncharacterized protein</fullName>
    </submittedName>
</protein>